<name>A0A7W8J661_9BACT</name>
<dbReference type="AlphaFoldDB" id="A0A7W8J661"/>
<dbReference type="Proteomes" id="UP000569092">
    <property type="component" value="Unassembled WGS sequence"/>
</dbReference>
<dbReference type="EMBL" id="JACHDZ010000001">
    <property type="protein sequence ID" value="MBB5343288.1"/>
    <property type="molecule type" value="Genomic_DNA"/>
</dbReference>
<reference evidence="1 2" key="1">
    <citation type="submission" date="2020-08" db="EMBL/GenBank/DDBJ databases">
        <title>Genomic Encyclopedia of Type Strains, Phase IV (KMG-V): Genome sequencing to study the core and pangenomes of soil and plant-associated prokaryotes.</title>
        <authorList>
            <person name="Whitman W."/>
        </authorList>
    </citation>
    <scope>NUCLEOTIDE SEQUENCE [LARGE SCALE GENOMIC DNA]</scope>
    <source>
        <strain evidence="1 2">M8US30</strain>
    </source>
</reference>
<evidence type="ECO:0000313" key="2">
    <source>
        <dbReference type="Proteomes" id="UP000569092"/>
    </source>
</evidence>
<organism evidence="1 2">
    <name type="scientific">Tunturiibacter lichenicola</name>
    <dbReference type="NCBI Taxonomy" id="2051959"/>
    <lineage>
        <taxon>Bacteria</taxon>
        <taxon>Pseudomonadati</taxon>
        <taxon>Acidobacteriota</taxon>
        <taxon>Terriglobia</taxon>
        <taxon>Terriglobales</taxon>
        <taxon>Acidobacteriaceae</taxon>
        <taxon>Tunturiibacter</taxon>
    </lineage>
</organism>
<proteinExistence type="predicted"/>
<protein>
    <submittedName>
        <fullName evidence="1">Uncharacterized protein</fullName>
    </submittedName>
</protein>
<comment type="caution">
    <text evidence="1">The sequence shown here is derived from an EMBL/GenBank/DDBJ whole genome shotgun (WGS) entry which is preliminary data.</text>
</comment>
<gene>
    <name evidence="1" type="ORF">HDF10_001238</name>
</gene>
<sequence length="97" mass="10710">MVEETSSSAEGEIVDDTRIAGVANVEVTPGIGAAKASDIFRSIRLSCADRAVIERVREHVVAGYEKSVMKAMRQIGLKSVKDRHTFVRFCIDLAWEE</sequence>
<evidence type="ECO:0000313" key="1">
    <source>
        <dbReference type="EMBL" id="MBB5343288.1"/>
    </source>
</evidence>
<accession>A0A7W8J661</accession>